<gene>
    <name evidence="2" type="ORF">ACFQE0_08470</name>
</gene>
<evidence type="ECO:0008006" key="4">
    <source>
        <dbReference type="Google" id="ProtNLM"/>
    </source>
</evidence>
<evidence type="ECO:0000313" key="3">
    <source>
        <dbReference type="Proteomes" id="UP001596292"/>
    </source>
</evidence>
<sequence length="168" mass="18467">MNGFLECLDGDGGRAGVLMIGATNDATQIDPAILRAGRSRSGDRDRPARPRGTARHPAPPSRIGSRRLRSSAHCPKGVGRNRRRLRRLGAARQRPGPPRRTASRRERYPRGDRRLSRTRTSRGRETGGDPRMRACRSRAVARPVDRRSGPALARTRGAATWALRPPGS</sequence>
<accession>A0ABW2BGX3</accession>
<feature type="region of interest" description="Disordered" evidence="1">
    <location>
        <begin position="30"/>
        <end position="168"/>
    </location>
</feature>
<evidence type="ECO:0000313" key="2">
    <source>
        <dbReference type="EMBL" id="MFC6789648.1"/>
    </source>
</evidence>
<keyword evidence="3" id="KW-1185">Reference proteome</keyword>
<dbReference type="InterPro" id="IPR003960">
    <property type="entry name" value="ATPase_AAA_CS"/>
</dbReference>
<dbReference type="Proteomes" id="UP001596292">
    <property type="component" value="Unassembled WGS sequence"/>
</dbReference>
<proteinExistence type="predicted"/>
<dbReference type="EMBL" id="JBHSWN010000001">
    <property type="protein sequence ID" value="MFC6789648.1"/>
    <property type="molecule type" value="Genomic_DNA"/>
</dbReference>
<feature type="compositionally biased region" description="Basic and acidic residues" evidence="1">
    <location>
        <begin position="103"/>
        <end position="115"/>
    </location>
</feature>
<dbReference type="InterPro" id="IPR027417">
    <property type="entry name" value="P-loop_NTPase"/>
</dbReference>
<dbReference type="PROSITE" id="PS00674">
    <property type="entry name" value="AAA"/>
    <property type="match status" value="1"/>
</dbReference>
<comment type="caution">
    <text evidence="2">The sequence shown here is derived from an EMBL/GenBank/DDBJ whole genome shotgun (WGS) entry which is preliminary data.</text>
</comment>
<dbReference type="RefSeq" id="WP_378975381.1">
    <property type="nucleotide sequence ID" value="NZ_JBHSWN010000001.1"/>
</dbReference>
<feature type="compositionally biased region" description="Basic residues" evidence="1">
    <location>
        <begin position="79"/>
        <end position="89"/>
    </location>
</feature>
<evidence type="ECO:0000256" key="1">
    <source>
        <dbReference type="SAM" id="MobiDB-lite"/>
    </source>
</evidence>
<protein>
    <recommendedName>
        <fullName evidence="4">ATPase AAA-type core domain-containing protein</fullName>
    </recommendedName>
</protein>
<feature type="compositionally biased region" description="Basic and acidic residues" evidence="1">
    <location>
        <begin position="122"/>
        <end position="132"/>
    </location>
</feature>
<dbReference type="Gene3D" id="3.40.50.300">
    <property type="entry name" value="P-loop containing nucleotide triphosphate hydrolases"/>
    <property type="match status" value="1"/>
</dbReference>
<name>A0ABW2BGX3_9HYPH</name>
<reference evidence="3" key="1">
    <citation type="journal article" date="2019" name="Int. J. Syst. Evol. Microbiol.">
        <title>The Global Catalogue of Microorganisms (GCM) 10K type strain sequencing project: providing services to taxonomists for standard genome sequencing and annotation.</title>
        <authorList>
            <consortium name="The Broad Institute Genomics Platform"/>
            <consortium name="The Broad Institute Genome Sequencing Center for Infectious Disease"/>
            <person name="Wu L."/>
            <person name="Ma J."/>
        </authorList>
    </citation>
    <scope>NUCLEOTIDE SEQUENCE [LARGE SCALE GENOMIC DNA]</scope>
    <source>
        <strain evidence="3">CCUG 48316</strain>
    </source>
</reference>
<organism evidence="2 3">
    <name type="scientific">Methylobacterium komagatae</name>
    <dbReference type="NCBI Taxonomy" id="374425"/>
    <lineage>
        <taxon>Bacteria</taxon>
        <taxon>Pseudomonadati</taxon>
        <taxon>Pseudomonadota</taxon>
        <taxon>Alphaproteobacteria</taxon>
        <taxon>Hyphomicrobiales</taxon>
        <taxon>Methylobacteriaceae</taxon>
        <taxon>Methylobacterium</taxon>
    </lineage>
</organism>